<evidence type="ECO:0000313" key="10">
    <source>
        <dbReference type="Proteomes" id="UP000253204"/>
    </source>
</evidence>
<reference evidence="9 10" key="1">
    <citation type="submission" date="2018-07" db="EMBL/GenBank/DDBJ databases">
        <title>Halomonas rutogse sp. nov., isolated from Lake TangqianCo on Tibetan Plateau.</title>
        <authorList>
            <person name="Lu H."/>
            <person name="Xing P."/>
            <person name="Wu Q."/>
        </authorList>
    </citation>
    <scope>NUCLEOTIDE SEQUENCE [LARGE SCALE GENOMIC DNA]</scope>
    <source>
        <strain evidence="9 10">TQ8S</strain>
    </source>
</reference>
<feature type="domain" description="Type II secretion system protein GspF" evidence="8">
    <location>
        <begin position="248"/>
        <end position="375"/>
    </location>
</feature>
<dbReference type="Gene3D" id="1.20.81.30">
    <property type="entry name" value="Type II secretion system (T2SS), domain F"/>
    <property type="match status" value="1"/>
</dbReference>
<comment type="similarity">
    <text evidence="2">Belongs to the GSP F family.</text>
</comment>
<dbReference type="InterPro" id="IPR003004">
    <property type="entry name" value="GspF/PilC"/>
</dbReference>
<evidence type="ECO:0000256" key="7">
    <source>
        <dbReference type="SAM" id="Phobius"/>
    </source>
</evidence>
<keyword evidence="10" id="KW-1185">Reference proteome</keyword>
<dbReference type="InterPro" id="IPR042094">
    <property type="entry name" value="T2SS_GspF_sf"/>
</dbReference>
<gene>
    <name evidence="9" type="ORF">DU506_01260</name>
</gene>
<dbReference type="RefSeq" id="WP_114485142.1">
    <property type="nucleotide sequence ID" value="NZ_CBCSHM010000001.1"/>
</dbReference>
<organism evidence="9 10">
    <name type="scientific">Vreelandella rituensis</name>
    <dbReference type="NCBI Taxonomy" id="2282306"/>
    <lineage>
        <taxon>Bacteria</taxon>
        <taxon>Pseudomonadati</taxon>
        <taxon>Pseudomonadota</taxon>
        <taxon>Gammaproteobacteria</taxon>
        <taxon>Oceanospirillales</taxon>
        <taxon>Halomonadaceae</taxon>
        <taxon>Vreelandella</taxon>
    </lineage>
</organism>
<dbReference type="Proteomes" id="UP000253204">
    <property type="component" value="Unassembled WGS sequence"/>
</dbReference>
<evidence type="ECO:0000256" key="3">
    <source>
        <dbReference type="ARBA" id="ARBA00022475"/>
    </source>
</evidence>
<dbReference type="InterPro" id="IPR018076">
    <property type="entry name" value="T2SS_GspF_dom"/>
</dbReference>
<dbReference type="PANTHER" id="PTHR30012:SF0">
    <property type="entry name" value="TYPE II SECRETION SYSTEM PROTEIN F-RELATED"/>
    <property type="match status" value="1"/>
</dbReference>
<keyword evidence="3" id="KW-1003">Cell membrane</keyword>
<feature type="transmembrane region" description="Helical" evidence="7">
    <location>
        <begin position="187"/>
        <end position="220"/>
    </location>
</feature>
<sequence length="387" mass="42057">MSDATQLKRSKAKPATPQDVSVEIRDPGKQFYISMASKFFMADARQRMYERLASPVEAGVSIKVAIEQMYQRAAFKSESETQAVVLRHVLYILNNGGALSDGLQPFIPLNEQMLIRAGEENGALSEALFQAAGTIEAQKKVAAAIKSALAKPMLLGTVLFVAMYVIGAHVAPQMAEILPMDEWRGQAQFLATISGIVTSIWFLVVLAGVGGVITLSILSLKRWSGKGRRFADNLPPYSLYRVLQGAGWLTTYAAMLQAGRPIRTILDELEALADHDGNKYLASRTMKIGIENELGAENIGIAMERASTNFPDTELIADLVMQSSLTNFDERISVLADRWINSTVTKVQGIASIMNAMALVVLAIFIGSFVMGVITLNQQISSSMGGF</sequence>
<evidence type="ECO:0000256" key="6">
    <source>
        <dbReference type="ARBA" id="ARBA00023136"/>
    </source>
</evidence>
<dbReference type="Pfam" id="PF00482">
    <property type="entry name" value="T2SSF"/>
    <property type="match status" value="2"/>
</dbReference>
<keyword evidence="6 7" id="KW-0472">Membrane</keyword>
<comment type="caution">
    <text evidence="9">The sequence shown here is derived from an EMBL/GenBank/DDBJ whole genome shotgun (WGS) entry which is preliminary data.</text>
</comment>
<protein>
    <recommendedName>
        <fullName evidence="8">Type II secretion system protein GspF domain-containing protein</fullName>
    </recommendedName>
</protein>
<name>A0A368UA20_9GAMM</name>
<keyword evidence="5 7" id="KW-1133">Transmembrane helix</keyword>
<accession>A0A368UA20</accession>
<evidence type="ECO:0000256" key="2">
    <source>
        <dbReference type="ARBA" id="ARBA00005745"/>
    </source>
</evidence>
<comment type="subcellular location">
    <subcellularLocation>
        <location evidence="1">Cell membrane</location>
        <topology evidence="1">Multi-pass membrane protein</topology>
    </subcellularLocation>
</comment>
<dbReference type="EMBL" id="QPIJ01000001">
    <property type="protein sequence ID" value="RCV93814.1"/>
    <property type="molecule type" value="Genomic_DNA"/>
</dbReference>
<evidence type="ECO:0000256" key="1">
    <source>
        <dbReference type="ARBA" id="ARBA00004651"/>
    </source>
</evidence>
<proteinExistence type="inferred from homology"/>
<feature type="transmembrane region" description="Helical" evidence="7">
    <location>
        <begin position="356"/>
        <end position="376"/>
    </location>
</feature>
<evidence type="ECO:0000313" key="9">
    <source>
        <dbReference type="EMBL" id="RCV93814.1"/>
    </source>
</evidence>
<evidence type="ECO:0000256" key="5">
    <source>
        <dbReference type="ARBA" id="ARBA00022989"/>
    </source>
</evidence>
<evidence type="ECO:0000259" key="8">
    <source>
        <dbReference type="Pfam" id="PF00482"/>
    </source>
</evidence>
<keyword evidence="4 7" id="KW-0812">Transmembrane</keyword>
<dbReference type="PANTHER" id="PTHR30012">
    <property type="entry name" value="GENERAL SECRETION PATHWAY PROTEIN"/>
    <property type="match status" value="1"/>
</dbReference>
<feature type="transmembrane region" description="Helical" evidence="7">
    <location>
        <begin position="148"/>
        <end position="167"/>
    </location>
</feature>
<evidence type="ECO:0000256" key="4">
    <source>
        <dbReference type="ARBA" id="ARBA00022692"/>
    </source>
</evidence>
<dbReference type="AlphaFoldDB" id="A0A368UA20"/>
<dbReference type="OrthoDB" id="7031359at2"/>
<dbReference type="GO" id="GO:0005886">
    <property type="term" value="C:plasma membrane"/>
    <property type="evidence" value="ECO:0007669"/>
    <property type="project" value="UniProtKB-SubCell"/>
</dbReference>
<feature type="domain" description="Type II secretion system protein GspF" evidence="8">
    <location>
        <begin position="51"/>
        <end position="167"/>
    </location>
</feature>